<feature type="domain" description="F-box" evidence="1">
    <location>
        <begin position="22"/>
        <end position="63"/>
    </location>
</feature>
<evidence type="ECO:0000259" key="1">
    <source>
        <dbReference type="SMART" id="SM00256"/>
    </source>
</evidence>
<dbReference type="Pfam" id="PF23622">
    <property type="entry name" value="LRR_At1g61320_AtMIF1"/>
    <property type="match status" value="1"/>
</dbReference>
<evidence type="ECO:0000313" key="2">
    <source>
        <dbReference type="EMBL" id="KAJ0203727.1"/>
    </source>
</evidence>
<keyword evidence="3" id="KW-1185">Reference proteome</keyword>
<dbReference type="InterPro" id="IPR001810">
    <property type="entry name" value="F-box_dom"/>
</dbReference>
<dbReference type="InterPro" id="IPR036047">
    <property type="entry name" value="F-box-like_dom_sf"/>
</dbReference>
<dbReference type="SUPFAM" id="SSF81383">
    <property type="entry name" value="F-box domain"/>
    <property type="match status" value="1"/>
</dbReference>
<dbReference type="AlphaFoldDB" id="A0A9R1VFB3"/>
<dbReference type="Gene3D" id="3.80.10.10">
    <property type="entry name" value="Ribonuclease Inhibitor"/>
    <property type="match status" value="1"/>
</dbReference>
<comment type="caution">
    <text evidence="2">The sequence shown here is derived from an EMBL/GenBank/DDBJ whole genome shotgun (WGS) entry which is preliminary data.</text>
</comment>
<dbReference type="InterPro" id="IPR053197">
    <property type="entry name" value="F-box_SCFL_complex_component"/>
</dbReference>
<dbReference type="PANTHER" id="PTHR34223">
    <property type="entry name" value="OS11G0201299 PROTEIN"/>
    <property type="match status" value="1"/>
</dbReference>
<reference evidence="2 3" key="1">
    <citation type="journal article" date="2017" name="Nat. Commun.">
        <title>Genome assembly with in vitro proximity ligation data and whole-genome triplication in lettuce.</title>
        <authorList>
            <person name="Reyes-Chin-Wo S."/>
            <person name="Wang Z."/>
            <person name="Yang X."/>
            <person name="Kozik A."/>
            <person name="Arikit S."/>
            <person name="Song C."/>
            <person name="Xia L."/>
            <person name="Froenicke L."/>
            <person name="Lavelle D.O."/>
            <person name="Truco M.J."/>
            <person name="Xia R."/>
            <person name="Zhu S."/>
            <person name="Xu C."/>
            <person name="Xu H."/>
            <person name="Xu X."/>
            <person name="Cox K."/>
            <person name="Korf I."/>
            <person name="Meyers B.C."/>
            <person name="Michelmore R.W."/>
        </authorList>
    </citation>
    <scope>NUCLEOTIDE SEQUENCE [LARGE SCALE GENOMIC DNA]</scope>
    <source>
        <strain evidence="3">cv. Salinas</strain>
        <tissue evidence="2">Seedlings</tissue>
    </source>
</reference>
<dbReference type="InterPro" id="IPR032675">
    <property type="entry name" value="LRR_dom_sf"/>
</dbReference>
<dbReference type="SUPFAM" id="SSF52047">
    <property type="entry name" value="RNI-like"/>
    <property type="match status" value="1"/>
</dbReference>
<dbReference type="Proteomes" id="UP000235145">
    <property type="component" value="Unassembled WGS sequence"/>
</dbReference>
<gene>
    <name evidence="2" type="ORF">LSAT_V11C500255830</name>
</gene>
<sequence>MEKSERPKASRREDGIDLISNMPDHILLLILSRLKSTEEVIRSSILSRRWRYLWTSIPSLYIRCFRKGMHFKKNKFKEFVYRVLVNKSVDLDRLHLFCSNYYSMSTVGMWIYAAVRRNVKELNLTFSPKDNTKDIELPHCLVACGSLKVLRLSLGYNVLRLLNVTGFPTLKVLSLTCVDFLEDNNLVKDFFQSCPLLEDLRLDDCVLNKLGLLCISCPKLKKLTIGNCYDDEEDMCGGIKICCPKLVFLALKGHIAYKFFFECLDSLKEAEIEPKLMDNTISVFSGISQVESLLIDVNFFTQCINTAFDPSLPNLKTLVLSTTIGAFTMEEFNRILKYYPKLESLKLIVIEKTKDIFDVVDRMTIFAISSKHKDQLWLTFTLAVLCISKYWRGQRSRNLLTLIPINGSVKVHEGDPRSIFTNDVKRVEIFELNGEKPKLVIDLEEKVLLEIVFSWDYGIALN</sequence>
<name>A0A9R1VFB3_LACSA</name>
<accession>A0A9R1VFB3</accession>
<dbReference type="EMBL" id="NBSK02000005">
    <property type="protein sequence ID" value="KAJ0203727.1"/>
    <property type="molecule type" value="Genomic_DNA"/>
</dbReference>
<dbReference type="InterPro" id="IPR055357">
    <property type="entry name" value="LRR_At1g61320_AtMIF1"/>
</dbReference>
<evidence type="ECO:0000313" key="3">
    <source>
        <dbReference type="Proteomes" id="UP000235145"/>
    </source>
</evidence>
<dbReference type="PANTHER" id="PTHR34223:SF51">
    <property type="entry name" value="OS06G0556300 PROTEIN"/>
    <property type="match status" value="1"/>
</dbReference>
<proteinExistence type="predicted"/>
<protein>
    <recommendedName>
        <fullName evidence="1">F-box domain-containing protein</fullName>
    </recommendedName>
</protein>
<dbReference type="Pfam" id="PF00646">
    <property type="entry name" value="F-box"/>
    <property type="match status" value="1"/>
</dbReference>
<dbReference type="SMART" id="SM00256">
    <property type="entry name" value="FBOX"/>
    <property type="match status" value="1"/>
</dbReference>
<organism evidence="2 3">
    <name type="scientific">Lactuca sativa</name>
    <name type="common">Garden lettuce</name>
    <dbReference type="NCBI Taxonomy" id="4236"/>
    <lineage>
        <taxon>Eukaryota</taxon>
        <taxon>Viridiplantae</taxon>
        <taxon>Streptophyta</taxon>
        <taxon>Embryophyta</taxon>
        <taxon>Tracheophyta</taxon>
        <taxon>Spermatophyta</taxon>
        <taxon>Magnoliopsida</taxon>
        <taxon>eudicotyledons</taxon>
        <taxon>Gunneridae</taxon>
        <taxon>Pentapetalae</taxon>
        <taxon>asterids</taxon>
        <taxon>campanulids</taxon>
        <taxon>Asterales</taxon>
        <taxon>Asteraceae</taxon>
        <taxon>Cichorioideae</taxon>
        <taxon>Cichorieae</taxon>
        <taxon>Lactucinae</taxon>
        <taxon>Lactuca</taxon>
    </lineage>
</organism>